<proteinExistence type="predicted"/>
<comment type="caution">
    <text evidence="1">The sequence shown here is derived from an EMBL/GenBank/DDBJ whole genome shotgun (WGS) entry which is preliminary data.</text>
</comment>
<reference evidence="1" key="1">
    <citation type="submission" date="2021-10" db="EMBL/GenBank/DDBJ databases">
        <title>Psilocybe cubensis genome.</title>
        <authorList>
            <person name="Mckernan K.J."/>
            <person name="Crawford S."/>
            <person name="Trippe A."/>
            <person name="Kane L.T."/>
            <person name="Mclaughlin S."/>
        </authorList>
    </citation>
    <scope>NUCLEOTIDE SEQUENCE</scope>
    <source>
        <strain evidence="1">MGC-MH-2018</strain>
    </source>
</reference>
<evidence type="ECO:0000313" key="2">
    <source>
        <dbReference type="Proteomes" id="UP000664032"/>
    </source>
</evidence>
<name>A0ACB8HBV8_PSICU</name>
<organism evidence="1 2">
    <name type="scientific">Psilocybe cubensis</name>
    <name type="common">Psychedelic mushroom</name>
    <name type="synonym">Stropharia cubensis</name>
    <dbReference type="NCBI Taxonomy" id="181762"/>
    <lineage>
        <taxon>Eukaryota</taxon>
        <taxon>Fungi</taxon>
        <taxon>Dikarya</taxon>
        <taxon>Basidiomycota</taxon>
        <taxon>Agaricomycotina</taxon>
        <taxon>Agaricomycetes</taxon>
        <taxon>Agaricomycetidae</taxon>
        <taxon>Agaricales</taxon>
        <taxon>Agaricineae</taxon>
        <taxon>Strophariaceae</taxon>
        <taxon>Psilocybe</taxon>
    </lineage>
</organism>
<gene>
    <name evidence="1" type="ORF">JR316_0002249</name>
</gene>
<dbReference type="Proteomes" id="UP000664032">
    <property type="component" value="Unassembled WGS sequence"/>
</dbReference>
<sequence>MFEECQQDIGVSPMGAVQWAKKPFDIKPLSKATIATIVSLLTSGHSYASIKAQTGASAGSITKICQDYCPEAVVSHGGCPKKLTDANITYTKRGIRTGQIKNAMQAAKSLATINGQNISPQTVRNALK</sequence>
<accession>A0ACB8HBV8</accession>
<protein>
    <submittedName>
        <fullName evidence="1">Uncharacterized protein</fullName>
    </submittedName>
</protein>
<keyword evidence="2" id="KW-1185">Reference proteome</keyword>
<dbReference type="EMBL" id="JAFIQS020000002">
    <property type="protein sequence ID" value="KAH9485341.1"/>
    <property type="molecule type" value="Genomic_DNA"/>
</dbReference>
<evidence type="ECO:0000313" key="1">
    <source>
        <dbReference type="EMBL" id="KAH9485341.1"/>
    </source>
</evidence>